<reference evidence="3" key="1">
    <citation type="submission" date="2025-08" db="UniProtKB">
        <authorList>
            <consortium name="Ensembl"/>
        </authorList>
    </citation>
    <scope>IDENTIFICATION</scope>
</reference>
<dbReference type="PROSITE" id="PS50003">
    <property type="entry name" value="PH_DOMAIN"/>
    <property type="match status" value="1"/>
</dbReference>
<dbReference type="InterPro" id="IPR001849">
    <property type="entry name" value="PH_domain"/>
</dbReference>
<evidence type="ECO:0000256" key="1">
    <source>
        <dbReference type="SAM" id="MobiDB-lite"/>
    </source>
</evidence>
<feature type="region of interest" description="Disordered" evidence="1">
    <location>
        <begin position="66"/>
        <end position="111"/>
    </location>
</feature>
<dbReference type="Ensembl" id="ENSPLAT00000009700.1">
    <property type="protein sequence ID" value="ENSPLAP00000004398.1"/>
    <property type="gene ID" value="ENSPLAG00000006086.1"/>
</dbReference>
<feature type="compositionally biased region" description="Polar residues" evidence="1">
    <location>
        <begin position="74"/>
        <end position="89"/>
    </location>
</feature>
<dbReference type="PRINTS" id="PR00683">
    <property type="entry name" value="SPECTRINPH"/>
</dbReference>
<accession>A0A3B3TUW9</accession>
<keyword evidence="4" id="KW-1185">Reference proteome</keyword>
<organism evidence="3 4">
    <name type="scientific">Poecilia latipinna</name>
    <name type="common">sailfin molly</name>
    <dbReference type="NCBI Taxonomy" id="48699"/>
    <lineage>
        <taxon>Eukaryota</taxon>
        <taxon>Metazoa</taxon>
        <taxon>Chordata</taxon>
        <taxon>Craniata</taxon>
        <taxon>Vertebrata</taxon>
        <taxon>Euteleostomi</taxon>
        <taxon>Actinopterygii</taxon>
        <taxon>Neopterygii</taxon>
        <taxon>Teleostei</taxon>
        <taxon>Neoteleostei</taxon>
        <taxon>Acanthomorphata</taxon>
        <taxon>Ovalentaria</taxon>
        <taxon>Atherinomorphae</taxon>
        <taxon>Cyprinodontiformes</taxon>
        <taxon>Poeciliidae</taxon>
        <taxon>Poeciliinae</taxon>
        <taxon>Poecilia</taxon>
    </lineage>
</organism>
<dbReference type="SUPFAM" id="SSF50729">
    <property type="entry name" value="PH domain-like"/>
    <property type="match status" value="1"/>
</dbReference>
<dbReference type="GeneTree" id="ENSGT00940000158908"/>
<dbReference type="GO" id="GO:0005543">
    <property type="term" value="F:phospholipid binding"/>
    <property type="evidence" value="ECO:0007669"/>
    <property type="project" value="InterPro"/>
</dbReference>
<protein>
    <recommendedName>
        <fullName evidence="2">PH domain-containing protein</fullName>
    </recommendedName>
</protein>
<feature type="compositionally biased region" description="Basic and acidic residues" evidence="1">
    <location>
        <begin position="95"/>
        <end position="104"/>
    </location>
</feature>
<name>A0A3B3TUW9_9TELE</name>
<sequence>LVTFHGEDPLTLGNATWEILTNYKKKKNVAKLRLADGSEYLFQCKDEEELQRWSQAMEKAVQTLAAEEALGPSGSKTHSLPTAPSSSTALPEPSAAKKDKEKKFSRFAKKK</sequence>
<dbReference type="InterPro" id="IPR001605">
    <property type="entry name" value="PH_dom-spectrin-type"/>
</dbReference>
<evidence type="ECO:0000313" key="3">
    <source>
        <dbReference type="Ensembl" id="ENSPLAP00000004398.1"/>
    </source>
</evidence>
<dbReference type="InterPro" id="IPR011993">
    <property type="entry name" value="PH-like_dom_sf"/>
</dbReference>
<dbReference type="STRING" id="48699.ENSPLAP00000004398"/>
<dbReference type="Pfam" id="PF15410">
    <property type="entry name" value="PH_9"/>
    <property type="match status" value="1"/>
</dbReference>
<dbReference type="InterPro" id="IPR041681">
    <property type="entry name" value="PH_9"/>
</dbReference>
<proteinExistence type="predicted"/>
<evidence type="ECO:0000259" key="2">
    <source>
        <dbReference type="PROSITE" id="PS50003"/>
    </source>
</evidence>
<dbReference type="Proteomes" id="UP000261500">
    <property type="component" value="Unplaced"/>
</dbReference>
<evidence type="ECO:0000313" key="4">
    <source>
        <dbReference type="Proteomes" id="UP000261500"/>
    </source>
</evidence>
<dbReference type="AlphaFoldDB" id="A0A3B3TUW9"/>
<reference evidence="3" key="2">
    <citation type="submission" date="2025-09" db="UniProtKB">
        <authorList>
            <consortium name="Ensembl"/>
        </authorList>
    </citation>
    <scope>IDENTIFICATION</scope>
</reference>
<feature type="domain" description="PH" evidence="2">
    <location>
        <begin position="1"/>
        <end position="62"/>
    </location>
</feature>
<dbReference type="Gene3D" id="2.30.29.30">
    <property type="entry name" value="Pleckstrin-homology domain (PH domain)/Phosphotyrosine-binding domain (PTB)"/>
    <property type="match status" value="1"/>
</dbReference>